<evidence type="ECO:0000313" key="1">
    <source>
        <dbReference type="EMBL" id="KIY63274.1"/>
    </source>
</evidence>
<proteinExistence type="predicted"/>
<evidence type="ECO:0000313" key="2">
    <source>
        <dbReference type="Proteomes" id="UP000054007"/>
    </source>
</evidence>
<gene>
    <name evidence="1" type="ORF">CYLTODRAFT_494029</name>
</gene>
<accession>A0A0D7AZF5</accession>
<name>A0A0D7AZF5_9AGAR</name>
<keyword evidence="2" id="KW-1185">Reference proteome</keyword>
<organism evidence="1 2">
    <name type="scientific">Cylindrobasidium torrendii FP15055 ss-10</name>
    <dbReference type="NCBI Taxonomy" id="1314674"/>
    <lineage>
        <taxon>Eukaryota</taxon>
        <taxon>Fungi</taxon>
        <taxon>Dikarya</taxon>
        <taxon>Basidiomycota</taxon>
        <taxon>Agaricomycotina</taxon>
        <taxon>Agaricomycetes</taxon>
        <taxon>Agaricomycetidae</taxon>
        <taxon>Agaricales</taxon>
        <taxon>Marasmiineae</taxon>
        <taxon>Physalacriaceae</taxon>
        <taxon>Cylindrobasidium</taxon>
    </lineage>
</organism>
<protein>
    <submittedName>
        <fullName evidence="1">Uncharacterized protein</fullName>
    </submittedName>
</protein>
<dbReference type="EMBL" id="KN880707">
    <property type="protein sequence ID" value="KIY63274.1"/>
    <property type="molecule type" value="Genomic_DNA"/>
</dbReference>
<dbReference type="AlphaFoldDB" id="A0A0D7AZF5"/>
<dbReference type="Proteomes" id="UP000054007">
    <property type="component" value="Unassembled WGS sequence"/>
</dbReference>
<sequence>MRRRAEKAIVIDYKGGESVNPNKRDISIYSKAELKRRFPRQICRAGYVIESVDSANKLCESLYHPLFWRLLPHLDCPGIVGILYPFFKPLEKKDKNWFIEVALTGENHLFFKLLICTQGQFLRGGYLGMPEDEMPKFVEGEFEENVRAFLAENGLEKGRDYVWKTQLD</sequence>
<dbReference type="OrthoDB" id="3227112at2759"/>
<reference evidence="1 2" key="1">
    <citation type="journal article" date="2015" name="Fungal Genet. Biol.">
        <title>Evolution of novel wood decay mechanisms in Agaricales revealed by the genome sequences of Fistulina hepatica and Cylindrobasidium torrendii.</title>
        <authorList>
            <person name="Floudas D."/>
            <person name="Held B.W."/>
            <person name="Riley R."/>
            <person name="Nagy L.G."/>
            <person name="Koehler G."/>
            <person name="Ransdell A.S."/>
            <person name="Younus H."/>
            <person name="Chow J."/>
            <person name="Chiniquy J."/>
            <person name="Lipzen A."/>
            <person name="Tritt A."/>
            <person name="Sun H."/>
            <person name="Haridas S."/>
            <person name="LaButti K."/>
            <person name="Ohm R.A."/>
            <person name="Kues U."/>
            <person name="Blanchette R.A."/>
            <person name="Grigoriev I.V."/>
            <person name="Minto R.E."/>
            <person name="Hibbett D.S."/>
        </authorList>
    </citation>
    <scope>NUCLEOTIDE SEQUENCE [LARGE SCALE GENOMIC DNA]</scope>
    <source>
        <strain evidence="1 2">FP15055 ss-10</strain>
    </source>
</reference>